<dbReference type="HOGENOM" id="CLU_2043620_0_0_1"/>
<organism evidence="2 3">
    <name type="scientific">Dothistroma septosporum (strain NZE10 / CBS 128990)</name>
    <name type="common">Red band needle blight fungus</name>
    <name type="synonym">Mycosphaerella pini</name>
    <dbReference type="NCBI Taxonomy" id="675120"/>
    <lineage>
        <taxon>Eukaryota</taxon>
        <taxon>Fungi</taxon>
        <taxon>Dikarya</taxon>
        <taxon>Ascomycota</taxon>
        <taxon>Pezizomycotina</taxon>
        <taxon>Dothideomycetes</taxon>
        <taxon>Dothideomycetidae</taxon>
        <taxon>Mycosphaerellales</taxon>
        <taxon>Mycosphaerellaceae</taxon>
        <taxon>Dothistroma</taxon>
    </lineage>
</organism>
<keyword evidence="3" id="KW-1185">Reference proteome</keyword>
<sequence length="121" mass="13930">MARGKRHKRRASKDLNALPKKAQRAKKTPVKRMAAEIALQNEEILHSIISSLPLLERLVARRIAKHWTNAVNSFSDLHAFPFFEPQDAPHEFIYWGTYDRLNNLGPYITAALYEDDVQAFS</sequence>
<evidence type="ECO:0000313" key="3">
    <source>
        <dbReference type="Proteomes" id="UP000016933"/>
    </source>
</evidence>
<feature type="compositionally biased region" description="Basic residues" evidence="1">
    <location>
        <begin position="1"/>
        <end position="11"/>
    </location>
</feature>
<dbReference type="EMBL" id="KB446542">
    <property type="protein sequence ID" value="EME41801.1"/>
    <property type="molecule type" value="Genomic_DNA"/>
</dbReference>
<evidence type="ECO:0000313" key="2">
    <source>
        <dbReference type="EMBL" id="EME41801.1"/>
    </source>
</evidence>
<reference evidence="2 3" key="2">
    <citation type="journal article" date="2012" name="PLoS Pathog.">
        <title>Diverse lifestyles and strategies of plant pathogenesis encoded in the genomes of eighteen Dothideomycetes fungi.</title>
        <authorList>
            <person name="Ohm R.A."/>
            <person name="Feau N."/>
            <person name="Henrissat B."/>
            <person name="Schoch C.L."/>
            <person name="Horwitz B.A."/>
            <person name="Barry K.W."/>
            <person name="Condon B.J."/>
            <person name="Copeland A.C."/>
            <person name="Dhillon B."/>
            <person name="Glaser F."/>
            <person name="Hesse C.N."/>
            <person name="Kosti I."/>
            <person name="LaButti K."/>
            <person name="Lindquist E.A."/>
            <person name="Lucas S."/>
            <person name="Salamov A.A."/>
            <person name="Bradshaw R.E."/>
            <person name="Ciuffetti L."/>
            <person name="Hamelin R.C."/>
            <person name="Kema G.H.J."/>
            <person name="Lawrence C."/>
            <person name="Scott J.A."/>
            <person name="Spatafora J.W."/>
            <person name="Turgeon B.G."/>
            <person name="de Wit P.J.G.M."/>
            <person name="Zhong S."/>
            <person name="Goodwin S.B."/>
            <person name="Grigoriev I.V."/>
        </authorList>
    </citation>
    <scope>NUCLEOTIDE SEQUENCE [LARGE SCALE GENOMIC DNA]</scope>
    <source>
        <strain evidence="3">NZE10 / CBS 128990</strain>
    </source>
</reference>
<dbReference type="OrthoDB" id="2142503at2759"/>
<reference evidence="3" key="1">
    <citation type="journal article" date="2012" name="PLoS Genet.">
        <title>The genomes of the fungal plant pathogens Cladosporium fulvum and Dothistroma septosporum reveal adaptation to different hosts and lifestyles but also signatures of common ancestry.</title>
        <authorList>
            <person name="de Wit P.J.G.M."/>
            <person name="van der Burgt A."/>
            <person name="Oekmen B."/>
            <person name="Stergiopoulos I."/>
            <person name="Abd-Elsalam K.A."/>
            <person name="Aerts A.L."/>
            <person name="Bahkali A.H."/>
            <person name="Beenen H.G."/>
            <person name="Chettri P."/>
            <person name="Cox M.P."/>
            <person name="Datema E."/>
            <person name="de Vries R.P."/>
            <person name="Dhillon B."/>
            <person name="Ganley A.R."/>
            <person name="Griffiths S.A."/>
            <person name="Guo Y."/>
            <person name="Hamelin R.C."/>
            <person name="Henrissat B."/>
            <person name="Kabir M.S."/>
            <person name="Jashni M.K."/>
            <person name="Kema G."/>
            <person name="Klaubauf S."/>
            <person name="Lapidus A."/>
            <person name="Levasseur A."/>
            <person name="Lindquist E."/>
            <person name="Mehrabi R."/>
            <person name="Ohm R.A."/>
            <person name="Owen T.J."/>
            <person name="Salamov A."/>
            <person name="Schwelm A."/>
            <person name="Schijlen E."/>
            <person name="Sun H."/>
            <person name="van den Burg H.A."/>
            <person name="van Ham R.C.H.J."/>
            <person name="Zhang S."/>
            <person name="Goodwin S.B."/>
            <person name="Grigoriev I.V."/>
            <person name="Collemare J."/>
            <person name="Bradshaw R.E."/>
        </authorList>
    </citation>
    <scope>NUCLEOTIDE SEQUENCE [LARGE SCALE GENOMIC DNA]</scope>
    <source>
        <strain evidence="3">NZE10 / CBS 128990</strain>
    </source>
</reference>
<accession>N1PKI1</accession>
<evidence type="ECO:0000256" key="1">
    <source>
        <dbReference type="SAM" id="MobiDB-lite"/>
    </source>
</evidence>
<protein>
    <recommendedName>
        <fullName evidence="4">F-box domain-containing protein</fullName>
    </recommendedName>
</protein>
<dbReference type="Proteomes" id="UP000016933">
    <property type="component" value="Unassembled WGS sequence"/>
</dbReference>
<feature type="region of interest" description="Disordered" evidence="1">
    <location>
        <begin position="1"/>
        <end position="26"/>
    </location>
</feature>
<dbReference type="AlphaFoldDB" id="N1PKI1"/>
<evidence type="ECO:0008006" key="4">
    <source>
        <dbReference type="Google" id="ProtNLM"/>
    </source>
</evidence>
<proteinExistence type="predicted"/>
<gene>
    <name evidence="2" type="ORF">DOTSEDRAFT_156871</name>
</gene>
<name>N1PKI1_DOTSN</name>
<feature type="non-terminal residue" evidence="2">
    <location>
        <position position="121"/>
    </location>
</feature>